<dbReference type="InterPro" id="IPR050352">
    <property type="entry name" value="ABCG_transporters"/>
</dbReference>
<dbReference type="GO" id="GO:0140359">
    <property type="term" value="F:ABC-type transporter activity"/>
    <property type="evidence" value="ECO:0007669"/>
    <property type="project" value="InterPro"/>
</dbReference>
<evidence type="ECO:0000256" key="6">
    <source>
        <dbReference type="ARBA" id="ARBA00022840"/>
    </source>
</evidence>
<dbReference type="InterPro" id="IPR017871">
    <property type="entry name" value="ABC_transporter-like_CS"/>
</dbReference>
<feature type="transmembrane region" description="Helical" evidence="9">
    <location>
        <begin position="379"/>
        <end position="400"/>
    </location>
</feature>
<dbReference type="AlphaFoldDB" id="A0A3S3PWW2"/>
<evidence type="ECO:0000256" key="1">
    <source>
        <dbReference type="ARBA" id="ARBA00004141"/>
    </source>
</evidence>
<feature type="transmembrane region" description="Helical" evidence="9">
    <location>
        <begin position="439"/>
        <end position="461"/>
    </location>
</feature>
<dbReference type="GO" id="GO:0005524">
    <property type="term" value="F:ATP binding"/>
    <property type="evidence" value="ECO:0007669"/>
    <property type="project" value="UniProtKB-KW"/>
</dbReference>
<keyword evidence="4 9" id="KW-0812">Transmembrane</keyword>
<evidence type="ECO:0000256" key="7">
    <source>
        <dbReference type="ARBA" id="ARBA00022989"/>
    </source>
</evidence>
<evidence type="ECO:0000256" key="4">
    <source>
        <dbReference type="ARBA" id="ARBA00022692"/>
    </source>
</evidence>
<protein>
    <submittedName>
        <fullName evidence="11">ATP-binding cassette sub-family G member 1-like isoform X2</fullName>
    </submittedName>
</protein>
<dbReference type="SUPFAM" id="SSF52540">
    <property type="entry name" value="P-loop containing nucleoside triphosphate hydrolases"/>
    <property type="match status" value="1"/>
</dbReference>
<evidence type="ECO:0000256" key="9">
    <source>
        <dbReference type="SAM" id="Phobius"/>
    </source>
</evidence>
<dbReference type="PANTHER" id="PTHR48041">
    <property type="entry name" value="ABC TRANSPORTER G FAMILY MEMBER 28"/>
    <property type="match status" value="1"/>
</dbReference>
<sequence length="712" mass="80202">MESVVITEKIKVGFCRKRSALNGEDELETSKMLSSSDSKLNIALRWKNISYVVTERSALSNFVLLKNRSAINKCKVILNAQSGFVASGQMMAIIGESGSGKTTLIEIIAGRRKNANGQFWIEHQCDFESKLDEKRVKIAFLPQNDYLHSMLTVSESIHFASRLKNFSLCPDAHRKICIRLLHELNLNSCKDVRLANCSGGQRKRVSLSMELVNRPNILIVDEPTSGLDSSSAYQCIQLLKKLSTSATNPLITITTIHQASAKILGEFQKLYILSHSGKCIYNGDVNELLPFFANFNLHCPQFHNPADFAIEVASGEYGEKKLDEMAKFCLDQASAESEAIKKLQISSIIDSMSRGGCARLFQQTYLLTKRTLITTSRDPILNCLRLFLHVAVALIIGILYKSEIGKENACFRSEESMLSNATLHAFHEKQSTAFQNISFLFFTVMFLIFASTMPTVMVFPLEMTAFMKEKTNGWYSCLSYYLAKSFSDVPFQVTFTFVYVALTYFMTGQIVSAPRFALFTSICIIESLIGQTLGTIVGAIFSNSVTVAAFMAPISVLPFVLISGFFVKITSIPYYLKPLTYLSYMRYTFEAMILTLYGDRCEEVKNEIQLYPHSSEASNLMFRLQRLISNLTNEEFFVNFLQSQNINISEVSSLKFAHQSISNNSIDESDSFVLKEFNLNSSQLSFNFIMLVLLLIAFRAFNYFILLTKTKI</sequence>
<dbReference type="PROSITE" id="PS50893">
    <property type="entry name" value="ABC_TRANSPORTER_2"/>
    <property type="match status" value="1"/>
</dbReference>
<comment type="caution">
    <text evidence="11">The sequence shown here is derived from an EMBL/GenBank/DDBJ whole genome shotgun (WGS) entry which is preliminary data.</text>
</comment>
<keyword evidence="7 9" id="KW-1133">Transmembrane helix</keyword>
<dbReference type="Pfam" id="PF00005">
    <property type="entry name" value="ABC_tran"/>
    <property type="match status" value="1"/>
</dbReference>
<name>A0A3S3PWW2_9ACAR</name>
<dbReference type="Gene3D" id="3.40.50.300">
    <property type="entry name" value="P-loop containing nucleotide triphosphate hydrolases"/>
    <property type="match status" value="1"/>
</dbReference>
<dbReference type="EMBL" id="NCKU01000023">
    <property type="protein sequence ID" value="RWS17878.1"/>
    <property type="molecule type" value="Genomic_DNA"/>
</dbReference>
<dbReference type="GO" id="GO:0005886">
    <property type="term" value="C:plasma membrane"/>
    <property type="evidence" value="ECO:0007669"/>
    <property type="project" value="TreeGrafter"/>
</dbReference>
<comment type="similarity">
    <text evidence="2">Belongs to the ABC transporter superfamily. ABCG family. Eye pigment precursor importer (TC 3.A.1.204) subfamily.</text>
</comment>
<dbReference type="PROSITE" id="PS00211">
    <property type="entry name" value="ABC_TRANSPORTER_1"/>
    <property type="match status" value="1"/>
</dbReference>
<proteinExistence type="inferred from homology"/>
<keyword evidence="5" id="KW-0547">Nucleotide-binding</keyword>
<dbReference type="InterPro" id="IPR013525">
    <property type="entry name" value="ABC2_TM"/>
</dbReference>
<feature type="transmembrane region" description="Helical" evidence="9">
    <location>
        <begin position="547"/>
        <end position="567"/>
    </location>
</feature>
<evidence type="ECO:0000256" key="2">
    <source>
        <dbReference type="ARBA" id="ARBA00005814"/>
    </source>
</evidence>
<accession>A0A3S3PWW2</accession>
<evidence type="ECO:0000256" key="8">
    <source>
        <dbReference type="ARBA" id="ARBA00023136"/>
    </source>
</evidence>
<evidence type="ECO:0000256" key="3">
    <source>
        <dbReference type="ARBA" id="ARBA00022448"/>
    </source>
</evidence>
<evidence type="ECO:0000313" key="12">
    <source>
        <dbReference type="Proteomes" id="UP000285301"/>
    </source>
</evidence>
<dbReference type="Pfam" id="PF01061">
    <property type="entry name" value="ABC2_membrane"/>
    <property type="match status" value="1"/>
</dbReference>
<dbReference type="InterPro" id="IPR003439">
    <property type="entry name" value="ABC_transporter-like_ATP-bd"/>
</dbReference>
<dbReference type="STRING" id="1965070.A0A3S3PWW2"/>
<dbReference type="SMART" id="SM00382">
    <property type="entry name" value="AAA"/>
    <property type="match status" value="1"/>
</dbReference>
<gene>
    <name evidence="11" type="ORF">B4U79_07456</name>
</gene>
<dbReference type="InterPro" id="IPR027417">
    <property type="entry name" value="P-loop_NTPase"/>
</dbReference>
<reference evidence="11 12" key="1">
    <citation type="journal article" date="2018" name="Gigascience">
        <title>Genomes of trombidid mites reveal novel predicted allergens and laterally-transferred genes associated with secondary metabolism.</title>
        <authorList>
            <person name="Dong X."/>
            <person name="Chaisiri K."/>
            <person name="Xia D."/>
            <person name="Armstrong S.D."/>
            <person name="Fang Y."/>
            <person name="Donnelly M.J."/>
            <person name="Kadowaki T."/>
            <person name="McGarry J.W."/>
            <person name="Darby A.C."/>
            <person name="Makepeace B.L."/>
        </authorList>
    </citation>
    <scope>NUCLEOTIDE SEQUENCE [LARGE SCALE GENOMIC DNA]</scope>
    <source>
        <strain evidence="11">UoL-WK</strain>
    </source>
</reference>
<keyword evidence="8 9" id="KW-0472">Membrane</keyword>
<feature type="transmembrane region" description="Helical" evidence="9">
    <location>
        <begin position="518"/>
        <end position="541"/>
    </location>
</feature>
<dbReference type="Proteomes" id="UP000285301">
    <property type="component" value="Unassembled WGS sequence"/>
</dbReference>
<feature type="transmembrane region" description="Helical" evidence="9">
    <location>
        <begin position="684"/>
        <end position="706"/>
    </location>
</feature>
<dbReference type="PANTHER" id="PTHR48041:SF78">
    <property type="entry name" value="ABC TRANSPORTER EXPRESSED IN TRACHEA, ISOFORM A"/>
    <property type="match status" value="1"/>
</dbReference>
<evidence type="ECO:0000313" key="11">
    <source>
        <dbReference type="EMBL" id="RWS17878.1"/>
    </source>
</evidence>
<dbReference type="GO" id="GO:0016887">
    <property type="term" value="F:ATP hydrolysis activity"/>
    <property type="evidence" value="ECO:0007669"/>
    <property type="project" value="InterPro"/>
</dbReference>
<feature type="domain" description="ABC transporter" evidence="10">
    <location>
        <begin position="44"/>
        <end position="301"/>
    </location>
</feature>
<keyword evidence="12" id="KW-1185">Reference proteome</keyword>
<feature type="transmembrane region" description="Helical" evidence="9">
    <location>
        <begin position="489"/>
        <end position="506"/>
    </location>
</feature>
<organism evidence="11 12">
    <name type="scientific">Dinothrombium tinctorium</name>
    <dbReference type="NCBI Taxonomy" id="1965070"/>
    <lineage>
        <taxon>Eukaryota</taxon>
        <taxon>Metazoa</taxon>
        <taxon>Ecdysozoa</taxon>
        <taxon>Arthropoda</taxon>
        <taxon>Chelicerata</taxon>
        <taxon>Arachnida</taxon>
        <taxon>Acari</taxon>
        <taxon>Acariformes</taxon>
        <taxon>Trombidiformes</taxon>
        <taxon>Prostigmata</taxon>
        <taxon>Anystina</taxon>
        <taxon>Parasitengona</taxon>
        <taxon>Trombidioidea</taxon>
        <taxon>Trombidiidae</taxon>
        <taxon>Dinothrombium</taxon>
    </lineage>
</organism>
<evidence type="ECO:0000256" key="5">
    <source>
        <dbReference type="ARBA" id="ARBA00022741"/>
    </source>
</evidence>
<keyword evidence="3" id="KW-0813">Transport</keyword>
<comment type="subcellular location">
    <subcellularLocation>
        <location evidence="1">Membrane</location>
        <topology evidence="1">Multi-pass membrane protein</topology>
    </subcellularLocation>
</comment>
<evidence type="ECO:0000259" key="10">
    <source>
        <dbReference type="PROSITE" id="PS50893"/>
    </source>
</evidence>
<dbReference type="InterPro" id="IPR003593">
    <property type="entry name" value="AAA+_ATPase"/>
</dbReference>
<dbReference type="OrthoDB" id="9989122at2759"/>
<keyword evidence="6 11" id="KW-0067">ATP-binding</keyword>